<keyword evidence="1" id="KW-0812">Transmembrane</keyword>
<feature type="transmembrane region" description="Helical" evidence="1">
    <location>
        <begin position="26"/>
        <end position="48"/>
    </location>
</feature>
<organism evidence="2 3">
    <name type="scientific">Amborella trichopoda</name>
    <dbReference type="NCBI Taxonomy" id="13333"/>
    <lineage>
        <taxon>Eukaryota</taxon>
        <taxon>Viridiplantae</taxon>
        <taxon>Streptophyta</taxon>
        <taxon>Embryophyta</taxon>
        <taxon>Tracheophyta</taxon>
        <taxon>Spermatophyta</taxon>
        <taxon>Magnoliopsida</taxon>
        <taxon>Amborellales</taxon>
        <taxon>Amborellaceae</taxon>
        <taxon>Amborella</taxon>
    </lineage>
</organism>
<dbReference type="EMBL" id="KI392467">
    <property type="protein sequence ID" value="ERN16307.1"/>
    <property type="molecule type" value="Genomic_DNA"/>
</dbReference>
<evidence type="ECO:0000313" key="2">
    <source>
        <dbReference type="EMBL" id="ERN16307.1"/>
    </source>
</evidence>
<keyword evidence="1" id="KW-0472">Membrane</keyword>
<protein>
    <submittedName>
        <fullName evidence="2">Uncharacterized protein</fullName>
    </submittedName>
</protein>
<dbReference type="Proteomes" id="UP000017836">
    <property type="component" value="Unassembled WGS sequence"/>
</dbReference>
<evidence type="ECO:0000256" key="1">
    <source>
        <dbReference type="SAM" id="Phobius"/>
    </source>
</evidence>
<dbReference type="Gramene" id="ERN16307">
    <property type="protein sequence ID" value="ERN16307"/>
    <property type="gene ID" value="AMTR_s00063p00211400"/>
</dbReference>
<name>U5D4F6_AMBTC</name>
<keyword evidence="3" id="KW-1185">Reference proteome</keyword>
<dbReference type="PANTHER" id="PTHR33333">
    <property type="entry name" value="ERYTHROCYTE MEMBRANE PROTEIN 1-LIKE"/>
    <property type="match status" value="1"/>
</dbReference>
<dbReference type="PANTHER" id="PTHR33333:SF46">
    <property type="entry name" value="LOW QUALITY PROTEIN: GLYCINE-RICH PROTEIN DOT1"/>
    <property type="match status" value="1"/>
</dbReference>
<reference evidence="3" key="1">
    <citation type="journal article" date="2013" name="Science">
        <title>The Amborella genome and the evolution of flowering plants.</title>
        <authorList>
            <consortium name="Amborella Genome Project"/>
        </authorList>
    </citation>
    <scope>NUCLEOTIDE SEQUENCE [LARGE SCALE GENOMIC DNA]</scope>
</reference>
<dbReference type="HOGENOM" id="CLU_2136858_0_0_1"/>
<dbReference type="AlphaFoldDB" id="U5D4F6"/>
<evidence type="ECO:0000313" key="3">
    <source>
        <dbReference type="Proteomes" id="UP000017836"/>
    </source>
</evidence>
<gene>
    <name evidence="2" type="ORF">AMTR_s00063p00211400</name>
</gene>
<keyword evidence="1" id="KW-1133">Transmembrane helix</keyword>
<proteinExistence type="predicted"/>
<sequence>MTPTAVTDTSMESKPLFYANTYTGSAFAGVLVLKVMLRALFGAVYWVLKVLKITFSRGKDAVCEVLKVMKKAFFEGKGSGKTMRAPGRPFCISRSTFASNPKAYFRKLYSDGL</sequence>
<accession>U5D4F6</accession>
<dbReference type="InterPro" id="IPR039926">
    <property type="entry name" value="Egg_app_1"/>
</dbReference>